<reference evidence="2" key="1">
    <citation type="journal article" date="2017" name="Nat. Ecol. Evol.">
        <title>Genome expansion and lineage-specific genetic innovations in the forest pathogenic fungi Armillaria.</title>
        <authorList>
            <person name="Sipos G."/>
            <person name="Prasanna A.N."/>
            <person name="Walter M.C."/>
            <person name="O'Connor E."/>
            <person name="Balint B."/>
            <person name="Krizsan K."/>
            <person name="Kiss B."/>
            <person name="Hess J."/>
            <person name="Varga T."/>
            <person name="Slot J."/>
            <person name="Riley R."/>
            <person name="Boka B."/>
            <person name="Rigling D."/>
            <person name="Barry K."/>
            <person name="Lee J."/>
            <person name="Mihaltcheva S."/>
            <person name="LaButti K."/>
            <person name="Lipzen A."/>
            <person name="Waldron R."/>
            <person name="Moloney N.M."/>
            <person name="Sperisen C."/>
            <person name="Kredics L."/>
            <person name="Vagvoelgyi C."/>
            <person name="Patrignani A."/>
            <person name="Fitzpatrick D."/>
            <person name="Nagy I."/>
            <person name="Doyle S."/>
            <person name="Anderson J.B."/>
            <person name="Grigoriev I.V."/>
            <person name="Gueldener U."/>
            <person name="Muensterkoetter M."/>
            <person name="Nagy L.G."/>
        </authorList>
    </citation>
    <scope>NUCLEOTIDE SEQUENCE [LARGE SCALE GENOMIC DNA]</scope>
    <source>
        <strain evidence="2">28-4</strain>
    </source>
</reference>
<protein>
    <recommendedName>
        <fullName evidence="3">MYND-type domain-containing protein</fullName>
    </recommendedName>
</protein>
<evidence type="ECO:0000313" key="1">
    <source>
        <dbReference type="EMBL" id="PBK63403.1"/>
    </source>
</evidence>
<name>A0A2H3BHS7_9AGAR</name>
<dbReference type="Proteomes" id="UP000218334">
    <property type="component" value="Unassembled WGS sequence"/>
</dbReference>
<dbReference type="AlphaFoldDB" id="A0A2H3BHS7"/>
<dbReference type="EMBL" id="KZ293459">
    <property type="protein sequence ID" value="PBK63403.1"/>
    <property type="molecule type" value="Genomic_DNA"/>
</dbReference>
<evidence type="ECO:0008006" key="3">
    <source>
        <dbReference type="Google" id="ProtNLM"/>
    </source>
</evidence>
<keyword evidence="2" id="KW-1185">Reference proteome</keyword>
<organism evidence="1 2">
    <name type="scientific">Armillaria solidipes</name>
    <dbReference type="NCBI Taxonomy" id="1076256"/>
    <lineage>
        <taxon>Eukaryota</taxon>
        <taxon>Fungi</taxon>
        <taxon>Dikarya</taxon>
        <taxon>Basidiomycota</taxon>
        <taxon>Agaricomycotina</taxon>
        <taxon>Agaricomycetes</taxon>
        <taxon>Agaricomycetidae</taxon>
        <taxon>Agaricales</taxon>
        <taxon>Marasmiineae</taxon>
        <taxon>Physalacriaceae</taxon>
        <taxon>Armillaria</taxon>
    </lineage>
</organism>
<accession>A0A2H3BHS7</accession>
<evidence type="ECO:0000313" key="2">
    <source>
        <dbReference type="Proteomes" id="UP000218334"/>
    </source>
</evidence>
<sequence>MPHPSTRRNAQRRHWQDYSDDSFPCKDLMEAVFNKTINPSLVLHQVRRNIALISAEDIHYDPASVSEKEFGELMIPLAASSACIHGIKRLVYADPKTIKPHVLNQAMDLWPRLLPWIMFFFNQVVLRRPELFDDSDIEESDTDMLLTFSRTGAISGLALSSVMLRLPSLLHNSQDIMSCVAHVWIVASEHRLVCLSELMLPFFAANKALTKMLVQMVKQELPVPRLTSVLSRLICDIDCVDIPWDVIRDDLSMVRVLSDEDSSLGLSFRLAKSTPWLCYILSRAVEAHSQTTMELGGKYPDGVGIIMKCLFCIQLALLQGPRWIVQALKHTHFLPSLLKCCLINPPGYLCHGLSQTLRVITTNLIWRTVLRQVRKSLRKIDISVIDSPGFPSKLAKSWTTLLDAANHRWETRARLHGDCKPNFCMNKECESVDETGNMDAALHRCSGCGLTFCSRSCQKAAGDTHRAYCRQERIRRRNGYPEDVILRDEPFLRHVLLTDLQHEEGRIKKATNDFYAKLGFDDGLPPVTRMDYRSAPLKVLVGHVKEYETCIDPIEWKREVERAKRSKMKGHLVFFLFPSGPLPKGYMEWITL</sequence>
<proteinExistence type="predicted"/>
<dbReference type="STRING" id="1076256.A0A2H3BHS7"/>
<gene>
    <name evidence="1" type="ORF">ARMSODRAFT_963293</name>
</gene>